<dbReference type="InParanoid" id="A0A1U8PY03"/>
<keyword evidence="2" id="KW-1185">Reference proteome</keyword>
<gene>
    <name evidence="3" type="primary">LOC109113940</name>
</gene>
<dbReference type="Pfam" id="PF07727">
    <property type="entry name" value="RVT_2"/>
    <property type="match status" value="1"/>
</dbReference>
<dbReference type="GeneID" id="109113940"/>
<reference evidence="3" key="1">
    <citation type="submission" date="2025-08" db="UniProtKB">
        <authorList>
            <consortium name="RefSeq"/>
        </authorList>
    </citation>
    <scope>IDENTIFICATION</scope>
</reference>
<dbReference type="AlphaFoldDB" id="A0A1U8PY03"/>
<organism evidence="2 3">
    <name type="scientific">Nelumbo nucifera</name>
    <name type="common">Sacred lotus</name>
    <dbReference type="NCBI Taxonomy" id="4432"/>
    <lineage>
        <taxon>Eukaryota</taxon>
        <taxon>Viridiplantae</taxon>
        <taxon>Streptophyta</taxon>
        <taxon>Embryophyta</taxon>
        <taxon>Tracheophyta</taxon>
        <taxon>Spermatophyta</taxon>
        <taxon>Magnoliopsida</taxon>
        <taxon>Proteales</taxon>
        <taxon>Nelumbonaceae</taxon>
        <taxon>Nelumbo</taxon>
    </lineage>
</organism>
<accession>A0A1U8PY03</accession>
<name>A0A1U8PY03_NELNU</name>
<dbReference type="PANTHER" id="PTHR11439">
    <property type="entry name" value="GAG-POL-RELATED RETROTRANSPOSON"/>
    <property type="match status" value="1"/>
</dbReference>
<dbReference type="KEGG" id="nnu:109113940"/>
<evidence type="ECO:0000313" key="3">
    <source>
        <dbReference type="RefSeq" id="XP_019051427.1"/>
    </source>
</evidence>
<dbReference type="Proteomes" id="UP000189703">
    <property type="component" value="Unplaced"/>
</dbReference>
<sequence length="262" mass="29828">MDFEIQALLENDTWDLIKATPETSLIGSRWVYSVKLKSDGSLDRYKAGLSNNGQFIRWMSRMLFSMGKMSLYGLKQAPRAFEKFRRKQGVTILFLYVDDILITGDDIERISRLQQLLSKSFKMKDLGPLTYFLGLEVSRNSRGYFVNQQKYAADLVKLANLSDSKIVGTPLELNLKLNKDDGSPLEDPTLYRQLVGSLIYLTMTQLDISYAVQIVSQFVSSPRQPHLSTFHQIIRYVRGTLSHGIFFSSSSPIHLMAYADAD</sequence>
<dbReference type="InterPro" id="IPR043502">
    <property type="entry name" value="DNA/RNA_pol_sf"/>
</dbReference>
<dbReference type="PANTHER" id="PTHR11439:SF497">
    <property type="entry name" value="CYSTEINE-RICH RLK (RECEPTOR-LIKE PROTEIN KINASE) 8"/>
    <property type="match status" value="1"/>
</dbReference>
<dbReference type="OrthoDB" id="781210at2759"/>
<dbReference type="RefSeq" id="XP_019051427.1">
    <property type="nucleotide sequence ID" value="XM_019195882.1"/>
</dbReference>
<proteinExistence type="predicted"/>
<protein>
    <submittedName>
        <fullName evidence="3">Uncharacterized protein LOC109113940</fullName>
    </submittedName>
</protein>
<dbReference type="InterPro" id="IPR013103">
    <property type="entry name" value="RVT_2"/>
</dbReference>
<evidence type="ECO:0000259" key="1">
    <source>
        <dbReference type="Pfam" id="PF07727"/>
    </source>
</evidence>
<feature type="domain" description="Reverse transcriptase Ty1/copia-type" evidence="1">
    <location>
        <begin position="91"/>
        <end position="171"/>
    </location>
</feature>
<dbReference type="SUPFAM" id="SSF56672">
    <property type="entry name" value="DNA/RNA polymerases"/>
    <property type="match status" value="1"/>
</dbReference>
<dbReference type="STRING" id="4432.A0A1U8PY03"/>
<evidence type="ECO:0000313" key="2">
    <source>
        <dbReference type="Proteomes" id="UP000189703"/>
    </source>
</evidence>